<sequence>MELRELSDKALYGAQRKQNGGSGVSEDPVVPMRPSREQQHVSPRNSWISPSKHAVHFESSPLLPPAADGTQSFQDPEATMAGALHWAVLQVWSFQGARRLLKAQMMPLLGILGECGAVGSSETW</sequence>
<dbReference type="GeneID" id="40332177"/>
<name>A0A3R7M4L9_TRYRA</name>
<feature type="compositionally biased region" description="Polar residues" evidence="1">
    <location>
        <begin position="40"/>
        <end position="49"/>
    </location>
</feature>
<proteinExistence type="predicted"/>
<reference evidence="2 3" key="1">
    <citation type="journal article" date="2018" name="BMC Genomics">
        <title>Genomic comparison of Trypanosoma conorhini and Trypanosoma rangeli to Trypanosoma cruzi strains of high and low virulence.</title>
        <authorList>
            <person name="Bradwell K.R."/>
            <person name="Koparde V.N."/>
            <person name="Matveyev A.V."/>
            <person name="Serrano M.G."/>
            <person name="Alves J.M."/>
            <person name="Parikh H."/>
            <person name="Huang B."/>
            <person name="Lee V."/>
            <person name="Espinosa-Alvarez O."/>
            <person name="Ortiz P.A."/>
            <person name="Costa-Martins A.G."/>
            <person name="Teixeira M.M."/>
            <person name="Buck G.A."/>
        </authorList>
    </citation>
    <scope>NUCLEOTIDE SEQUENCE [LARGE SCALE GENOMIC DNA]</scope>
    <source>
        <strain evidence="2 3">AM80</strain>
    </source>
</reference>
<evidence type="ECO:0000313" key="3">
    <source>
        <dbReference type="Proteomes" id="UP000283634"/>
    </source>
</evidence>
<accession>A0A3R7M4L9</accession>
<dbReference type="Proteomes" id="UP000283634">
    <property type="component" value="Unassembled WGS sequence"/>
</dbReference>
<dbReference type="AlphaFoldDB" id="A0A3R7M4L9"/>
<protein>
    <submittedName>
        <fullName evidence="2">Uncharacterized protein</fullName>
    </submittedName>
</protein>
<comment type="caution">
    <text evidence="2">The sequence shown here is derived from an EMBL/GenBank/DDBJ whole genome shotgun (WGS) entry which is preliminary data.</text>
</comment>
<feature type="region of interest" description="Disordered" evidence="1">
    <location>
        <begin position="1"/>
        <end position="50"/>
    </location>
</feature>
<evidence type="ECO:0000256" key="1">
    <source>
        <dbReference type="SAM" id="MobiDB-lite"/>
    </source>
</evidence>
<organism evidence="2 3">
    <name type="scientific">Trypanosoma rangeli</name>
    <dbReference type="NCBI Taxonomy" id="5698"/>
    <lineage>
        <taxon>Eukaryota</taxon>
        <taxon>Discoba</taxon>
        <taxon>Euglenozoa</taxon>
        <taxon>Kinetoplastea</taxon>
        <taxon>Metakinetoplastina</taxon>
        <taxon>Trypanosomatida</taxon>
        <taxon>Trypanosomatidae</taxon>
        <taxon>Trypanosoma</taxon>
        <taxon>Herpetosoma</taxon>
    </lineage>
</organism>
<evidence type="ECO:0000313" key="2">
    <source>
        <dbReference type="EMBL" id="RNE99333.1"/>
    </source>
</evidence>
<dbReference type="EMBL" id="MKGL01000394">
    <property type="protein sequence ID" value="RNE99333.1"/>
    <property type="molecule type" value="Genomic_DNA"/>
</dbReference>
<gene>
    <name evidence="2" type="ORF">TraAM80_08244</name>
</gene>
<keyword evidence="3" id="KW-1185">Reference proteome</keyword>
<dbReference type="RefSeq" id="XP_029235138.1">
    <property type="nucleotide sequence ID" value="XM_029384998.1"/>
</dbReference>